<dbReference type="InterPro" id="IPR001610">
    <property type="entry name" value="PAC"/>
</dbReference>
<keyword evidence="2" id="KW-0902">Two-component regulatory system</keyword>
<dbReference type="InterPro" id="IPR000014">
    <property type="entry name" value="PAS"/>
</dbReference>
<dbReference type="Pfam" id="PF00072">
    <property type="entry name" value="Response_reg"/>
    <property type="match status" value="1"/>
</dbReference>
<dbReference type="Proteomes" id="UP000054908">
    <property type="component" value="Unassembled WGS sequence"/>
</dbReference>
<evidence type="ECO:0000259" key="5">
    <source>
        <dbReference type="PROSITE" id="PS50113"/>
    </source>
</evidence>
<dbReference type="SMART" id="SM00448">
    <property type="entry name" value="REC"/>
    <property type="match status" value="1"/>
</dbReference>
<dbReference type="AlphaFoldDB" id="A0A0W0WC49"/>
<dbReference type="Gene3D" id="3.30.450.20">
    <property type="entry name" value="PAS domain"/>
    <property type="match status" value="1"/>
</dbReference>
<feature type="modified residue" description="4-aspartylphosphate" evidence="3">
    <location>
        <position position="236"/>
    </location>
</feature>
<dbReference type="Gene3D" id="3.40.50.2300">
    <property type="match status" value="1"/>
</dbReference>
<protein>
    <submittedName>
        <fullName evidence="6">Sensory box sensor histidine kinase/response regulator</fullName>
    </submittedName>
</protein>
<keyword evidence="6" id="KW-0418">Kinase</keyword>
<dbReference type="SUPFAM" id="SSF52172">
    <property type="entry name" value="CheY-like"/>
    <property type="match status" value="1"/>
</dbReference>
<comment type="caution">
    <text evidence="6">The sequence shown here is derived from an EMBL/GenBank/DDBJ whole genome shotgun (WGS) entry which is preliminary data.</text>
</comment>
<dbReference type="SMART" id="SM00086">
    <property type="entry name" value="PAC"/>
    <property type="match status" value="1"/>
</dbReference>
<dbReference type="InterPro" id="IPR000700">
    <property type="entry name" value="PAS-assoc_C"/>
</dbReference>
<sequence>MARSTVPMSLKNGDDIDMHQYYLDVIDCMPNIVYLLDKNCCLMGCNRNFRSLLGVNQLEEMIGVHPYKKLVALADWSEERSEILKKDDIHVLVSGEPVYDATEAPVVNKNGDIVYYLSTRIPLYNKDKQVIGLVCILTDITETRKLKEQLAKIKKELQAYNQKQEPEELTAARNDSLENLIEKKPPRVLMVEDNSVAQRATQALLMQLDCHVDVAESGDKATTLFAPGKYDLVFMDIGLEDTSGYVVSKRIRQLEQGTEHHVPIIALTGYQADIVKYDCDDYSMEGALTKPLTTEQAKQIIQHYIYHIDIPVRGLKSIKGQEGNEKF</sequence>
<evidence type="ECO:0000256" key="2">
    <source>
        <dbReference type="ARBA" id="ARBA00023012"/>
    </source>
</evidence>
<dbReference type="InterPro" id="IPR001789">
    <property type="entry name" value="Sig_transdc_resp-reg_receiver"/>
</dbReference>
<dbReference type="InterPro" id="IPR013656">
    <property type="entry name" value="PAS_4"/>
</dbReference>
<dbReference type="InterPro" id="IPR035965">
    <property type="entry name" value="PAS-like_dom_sf"/>
</dbReference>
<dbReference type="PROSITE" id="PS50113">
    <property type="entry name" value="PAC"/>
    <property type="match status" value="1"/>
</dbReference>
<dbReference type="STRING" id="466.Lmac_0750"/>
<proteinExistence type="predicted"/>
<keyword evidence="7" id="KW-1185">Reference proteome</keyword>
<organism evidence="6 7">
    <name type="scientific">Legionella maceachernii</name>
    <dbReference type="NCBI Taxonomy" id="466"/>
    <lineage>
        <taxon>Bacteria</taxon>
        <taxon>Pseudomonadati</taxon>
        <taxon>Pseudomonadota</taxon>
        <taxon>Gammaproteobacteria</taxon>
        <taxon>Legionellales</taxon>
        <taxon>Legionellaceae</taxon>
        <taxon>Legionella</taxon>
    </lineage>
</organism>
<dbReference type="PANTHER" id="PTHR45339">
    <property type="entry name" value="HYBRID SIGNAL TRANSDUCTION HISTIDINE KINASE J"/>
    <property type="match status" value="1"/>
</dbReference>
<evidence type="ECO:0000256" key="3">
    <source>
        <dbReference type="PROSITE-ProRule" id="PRU00169"/>
    </source>
</evidence>
<dbReference type="RefSeq" id="WP_234802465.1">
    <property type="nucleotide sequence ID" value="NZ_CAAAIB010000005.1"/>
</dbReference>
<reference evidence="6 7" key="1">
    <citation type="submission" date="2015-11" db="EMBL/GenBank/DDBJ databases">
        <title>Genomic analysis of 38 Legionella species identifies large and diverse effector repertoires.</title>
        <authorList>
            <person name="Burstein D."/>
            <person name="Amaro F."/>
            <person name="Zusman T."/>
            <person name="Lifshitz Z."/>
            <person name="Cohen O."/>
            <person name="Gilbert J.A."/>
            <person name="Pupko T."/>
            <person name="Shuman H.A."/>
            <person name="Segal G."/>
        </authorList>
    </citation>
    <scope>NUCLEOTIDE SEQUENCE [LARGE SCALE GENOMIC DNA]</scope>
    <source>
        <strain evidence="6 7">PX-1-G2-E2</strain>
    </source>
</reference>
<evidence type="ECO:0000313" key="7">
    <source>
        <dbReference type="Proteomes" id="UP000054908"/>
    </source>
</evidence>
<dbReference type="CDD" id="cd00130">
    <property type="entry name" value="PAS"/>
    <property type="match status" value="1"/>
</dbReference>
<keyword evidence="6" id="KW-0808">Transferase</keyword>
<evidence type="ECO:0000313" key="6">
    <source>
        <dbReference type="EMBL" id="KTD29806.1"/>
    </source>
</evidence>
<dbReference type="InterPro" id="IPR011006">
    <property type="entry name" value="CheY-like_superfamily"/>
</dbReference>
<feature type="domain" description="PAC" evidence="5">
    <location>
        <begin position="100"/>
        <end position="152"/>
    </location>
</feature>
<gene>
    <name evidence="6" type="ORF">Lmac_0750</name>
</gene>
<dbReference type="PATRIC" id="fig|466.6.peg.804"/>
<dbReference type="Pfam" id="PF08448">
    <property type="entry name" value="PAS_4"/>
    <property type="match status" value="1"/>
</dbReference>
<dbReference type="GO" id="GO:0000160">
    <property type="term" value="P:phosphorelay signal transduction system"/>
    <property type="evidence" value="ECO:0007669"/>
    <property type="project" value="UniProtKB-KW"/>
</dbReference>
<dbReference type="PROSITE" id="PS50110">
    <property type="entry name" value="RESPONSE_REGULATORY"/>
    <property type="match status" value="1"/>
</dbReference>
<dbReference type="CDD" id="cd17546">
    <property type="entry name" value="REC_hyHK_CKI1_RcsC-like"/>
    <property type="match status" value="1"/>
</dbReference>
<dbReference type="EMBL" id="LNYL01000021">
    <property type="protein sequence ID" value="KTD29806.1"/>
    <property type="molecule type" value="Genomic_DNA"/>
</dbReference>
<dbReference type="NCBIfam" id="TIGR00229">
    <property type="entry name" value="sensory_box"/>
    <property type="match status" value="1"/>
</dbReference>
<feature type="domain" description="Response regulatory" evidence="4">
    <location>
        <begin position="187"/>
        <end position="305"/>
    </location>
</feature>
<name>A0A0W0WC49_9GAMM</name>
<evidence type="ECO:0000256" key="1">
    <source>
        <dbReference type="ARBA" id="ARBA00022553"/>
    </source>
</evidence>
<dbReference type="GO" id="GO:0016301">
    <property type="term" value="F:kinase activity"/>
    <property type="evidence" value="ECO:0007669"/>
    <property type="project" value="UniProtKB-KW"/>
</dbReference>
<accession>A0A0W0WC49</accession>
<keyword evidence="1 3" id="KW-0597">Phosphoprotein</keyword>
<evidence type="ECO:0000259" key="4">
    <source>
        <dbReference type="PROSITE" id="PS50110"/>
    </source>
</evidence>
<dbReference type="SUPFAM" id="SSF55785">
    <property type="entry name" value="PYP-like sensor domain (PAS domain)"/>
    <property type="match status" value="1"/>
</dbReference>
<dbReference type="PANTHER" id="PTHR45339:SF1">
    <property type="entry name" value="HYBRID SIGNAL TRANSDUCTION HISTIDINE KINASE J"/>
    <property type="match status" value="1"/>
</dbReference>